<feature type="compositionally biased region" description="Basic and acidic residues" evidence="1">
    <location>
        <begin position="282"/>
        <end position="313"/>
    </location>
</feature>
<feature type="region of interest" description="Disordered" evidence="1">
    <location>
        <begin position="220"/>
        <end position="329"/>
    </location>
</feature>
<evidence type="ECO:0000313" key="4">
    <source>
        <dbReference type="Proteomes" id="UP000241208"/>
    </source>
</evidence>
<feature type="domain" description="MobA/VirD2-like nuclease" evidence="2">
    <location>
        <begin position="20"/>
        <end position="140"/>
    </location>
</feature>
<accession>A0A2T4LPP9</accession>
<protein>
    <submittedName>
        <fullName evidence="3">Protein rlx</fullName>
    </submittedName>
</protein>
<evidence type="ECO:0000259" key="2">
    <source>
        <dbReference type="Pfam" id="PF03432"/>
    </source>
</evidence>
<reference evidence="3 4" key="1">
    <citation type="journal article" date="2016" name="Front. Microbiol.">
        <title>Comprehensive Phylogenetic Analysis of Bovine Non-aureus Staphylococci Species Based on Whole-Genome Sequencing.</title>
        <authorList>
            <person name="Naushad S."/>
            <person name="Barkema H.W."/>
            <person name="Luby C."/>
            <person name="Condas L.A."/>
            <person name="Nobrega D.B."/>
            <person name="Carson D.A."/>
            <person name="De Buck J."/>
        </authorList>
    </citation>
    <scope>NUCLEOTIDE SEQUENCE [LARGE SCALE GENOMIC DNA]</scope>
    <source>
        <strain evidence="3 4">SNUC 3829</strain>
    </source>
</reference>
<dbReference type="InterPro" id="IPR005094">
    <property type="entry name" value="Endonuclease_MobA/VirD2"/>
</dbReference>
<evidence type="ECO:0000313" key="3">
    <source>
        <dbReference type="EMBL" id="PTF62622.1"/>
    </source>
</evidence>
<dbReference type="Pfam" id="PF03432">
    <property type="entry name" value="Relaxase"/>
    <property type="match status" value="1"/>
</dbReference>
<dbReference type="Proteomes" id="UP000241208">
    <property type="component" value="Unassembled WGS sequence"/>
</dbReference>
<feature type="compositionally biased region" description="Polar residues" evidence="1">
    <location>
        <begin position="265"/>
        <end position="280"/>
    </location>
</feature>
<dbReference type="EMBL" id="PYZR01000192">
    <property type="protein sequence ID" value="PTF62622.1"/>
    <property type="molecule type" value="Genomic_DNA"/>
</dbReference>
<dbReference type="AlphaFoldDB" id="A0A2T4LPP9"/>
<proteinExistence type="predicted"/>
<feature type="compositionally biased region" description="Polar residues" evidence="1">
    <location>
        <begin position="247"/>
        <end position="258"/>
    </location>
</feature>
<sequence>MATTKISATKSTSRAINYAEKRAEEKSGLNCDIDYAKSAFKASREVYGKTDGNQGHVIIQSFKPGEVTPEQCNALGLELAEKIAPDHQVAIYTHSDTDHVHNHIVINAINLETGKKFNNNKQALKDVRQANDEVCRHHGLSIPNNQAEMRYTQAEQNLIDKGKSSWKNDIRLAVDETQATDMKSFQEQLRPKGIIVERVTDKTITYRHIEADKKVRGSKLGDIYDKGGITHGFEAEKQRRRRKYESKSTTPERTPTDQSTHRQSRTTLNWSSFDQSTQALFNERKRRERAERAEREAREQDDRARAARAKQIESEPTISKRTKGFDLEL</sequence>
<dbReference type="RefSeq" id="WP_063489111.1">
    <property type="nucleotide sequence ID" value="NZ_JBOBET010000010.1"/>
</dbReference>
<comment type="caution">
    <text evidence="3">The sequence shown here is derived from an EMBL/GenBank/DDBJ whole genome shotgun (WGS) entry which is preliminary data.</text>
</comment>
<name>A0A2T4LPP9_9STAP</name>
<organism evidence="3 4">
    <name type="scientific">Staphylococcus cohnii</name>
    <dbReference type="NCBI Taxonomy" id="29382"/>
    <lineage>
        <taxon>Bacteria</taxon>
        <taxon>Bacillati</taxon>
        <taxon>Bacillota</taxon>
        <taxon>Bacilli</taxon>
        <taxon>Bacillales</taxon>
        <taxon>Staphylococcaceae</taxon>
        <taxon>Staphylococcus</taxon>
        <taxon>Staphylococcus cohnii species complex</taxon>
    </lineage>
</organism>
<gene>
    <name evidence="3" type="ORF">BUY34_11830</name>
</gene>
<evidence type="ECO:0000256" key="1">
    <source>
        <dbReference type="SAM" id="MobiDB-lite"/>
    </source>
</evidence>